<dbReference type="RefSeq" id="XP_009009725.1">
    <property type="nucleotide sequence ID" value="XM_009011477.1"/>
</dbReference>
<dbReference type="GeneID" id="20198382"/>
<dbReference type="EMBL" id="AMQM01000279">
    <property type="status" value="NOT_ANNOTATED_CDS"/>
    <property type="molecule type" value="Genomic_DNA"/>
</dbReference>
<sequence>MYDMIKSKILKRIVTNAAASLQLQLEEYQNGNNNGNNYLLKLKVNNDPEVKLNMTFNPFVPCAFEVKLGKDTNKQSNVSTLDPWTKFPPNDFVAYQDREKRAAFLKFPDSSIQGTLTIQEKEYFIQPESDKKRRRKKRSVIQYTAKEVQQNTLAVPPDTRIVGSVQNSAKLTSYLNSAKDQKMSYISEIVMMIDYTLYQSWYNLTSASLPMDKRQDQAINQIRYYYANIANSTPDAVPFVSMINVKGKPAMDTYKTLDNLPLWLDANKPLQYDNFLFITECVILAFFKNSDFKLIPFINNFQYS</sequence>
<accession>T1EP82</accession>
<organism evidence="2 3">
    <name type="scientific">Helobdella robusta</name>
    <name type="common">Californian leech</name>
    <dbReference type="NCBI Taxonomy" id="6412"/>
    <lineage>
        <taxon>Eukaryota</taxon>
        <taxon>Metazoa</taxon>
        <taxon>Spiralia</taxon>
        <taxon>Lophotrochozoa</taxon>
        <taxon>Annelida</taxon>
        <taxon>Clitellata</taxon>
        <taxon>Hirudinea</taxon>
        <taxon>Rhynchobdellida</taxon>
        <taxon>Glossiphoniidae</taxon>
        <taxon>Helobdella</taxon>
    </lineage>
</organism>
<name>T1EP82_HELRO</name>
<dbReference type="InParanoid" id="T1EP82"/>
<evidence type="ECO:0000313" key="2">
    <source>
        <dbReference type="EnsemblMetazoa" id="HelroP159600"/>
    </source>
</evidence>
<dbReference type="CTD" id="20198382"/>
<dbReference type="EMBL" id="KB095811">
    <property type="protein sequence ID" value="ESO13005.1"/>
    <property type="molecule type" value="Genomic_DNA"/>
</dbReference>
<dbReference type="Proteomes" id="UP000015101">
    <property type="component" value="Unassembled WGS sequence"/>
</dbReference>
<reference evidence="2" key="3">
    <citation type="submission" date="2015-06" db="UniProtKB">
        <authorList>
            <consortium name="EnsemblMetazoa"/>
        </authorList>
    </citation>
    <scope>IDENTIFICATION</scope>
</reference>
<keyword evidence="3" id="KW-1185">Reference proteome</keyword>
<gene>
    <name evidence="2" type="primary">20198382</name>
    <name evidence="1" type="ORF">HELRODRAFT_159600</name>
</gene>
<reference evidence="3" key="1">
    <citation type="submission" date="2012-12" db="EMBL/GenBank/DDBJ databases">
        <authorList>
            <person name="Hellsten U."/>
            <person name="Grimwood J."/>
            <person name="Chapman J.A."/>
            <person name="Shapiro H."/>
            <person name="Aerts A."/>
            <person name="Otillar R.P."/>
            <person name="Terry A.Y."/>
            <person name="Boore J.L."/>
            <person name="Simakov O."/>
            <person name="Marletaz F."/>
            <person name="Cho S.-J."/>
            <person name="Edsinger-Gonzales E."/>
            <person name="Havlak P."/>
            <person name="Kuo D.-H."/>
            <person name="Larsson T."/>
            <person name="Lv J."/>
            <person name="Arendt D."/>
            <person name="Savage R."/>
            <person name="Osoegawa K."/>
            <person name="de Jong P."/>
            <person name="Lindberg D.R."/>
            <person name="Seaver E.C."/>
            <person name="Weisblat D.A."/>
            <person name="Putnam N.H."/>
            <person name="Grigoriev I.V."/>
            <person name="Rokhsar D.S."/>
        </authorList>
    </citation>
    <scope>NUCLEOTIDE SEQUENCE</scope>
</reference>
<evidence type="ECO:0000313" key="3">
    <source>
        <dbReference type="Proteomes" id="UP000015101"/>
    </source>
</evidence>
<proteinExistence type="predicted"/>
<dbReference type="HOGENOM" id="CLU_916082_0_0_1"/>
<dbReference type="KEGG" id="hro:HELRODRAFT_159600"/>
<evidence type="ECO:0000313" key="1">
    <source>
        <dbReference type="EMBL" id="ESO13005.1"/>
    </source>
</evidence>
<dbReference type="AlphaFoldDB" id="T1EP82"/>
<protein>
    <submittedName>
        <fullName evidence="1 2">Uncharacterized protein</fullName>
    </submittedName>
</protein>
<reference evidence="1 3" key="2">
    <citation type="journal article" date="2013" name="Nature">
        <title>Insights into bilaterian evolution from three spiralian genomes.</title>
        <authorList>
            <person name="Simakov O."/>
            <person name="Marletaz F."/>
            <person name="Cho S.J."/>
            <person name="Edsinger-Gonzales E."/>
            <person name="Havlak P."/>
            <person name="Hellsten U."/>
            <person name="Kuo D.H."/>
            <person name="Larsson T."/>
            <person name="Lv J."/>
            <person name="Arendt D."/>
            <person name="Savage R."/>
            <person name="Osoegawa K."/>
            <person name="de Jong P."/>
            <person name="Grimwood J."/>
            <person name="Chapman J.A."/>
            <person name="Shapiro H."/>
            <person name="Aerts A."/>
            <person name="Otillar R.P."/>
            <person name="Terry A.Y."/>
            <person name="Boore J.L."/>
            <person name="Grigoriev I.V."/>
            <person name="Lindberg D.R."/>
            <person name="Seaver E.C."/>
            <person name="Weisblat D.A."/>
            <person name="Putnam N.H."/>
            <person name="Rokhsar D.S."/>
        </authorList>
    </citation>
    <scope>NUCLEOTIDE SEQUENCE</scope>
</reference>
<dbReference type="EnsemblMetazoa" id="HelroT159600">
    <property type="protein sequence ID" value="HelroP159600"/>
    <property type="gene ID" value="HelroG159600"/>
</dbReference>